<proteinExistence type="inferred from homology"/>
<dbReference type="GO" id="GO:0016020">
    <property type="term" value="C:membrane"/>
    <property type="evidence" value="ECO:0007669"/>
    <property type="project" value="UniProtKB-SubCell"/>
</dbReference>
<dbReference type="InterPro" id="IPR003362">
    <property type="entry name" value="Bact_transf"/>
</dbReference>
<evidence type="ECO:0000256" key="5">
    <source>
        <dbReference type="ARBA" id="ARBA00022989"/>
    </source>
</evidence>
<sequence>MPTTLSSRKILLLLGDITILYLSLLGTVFFGFWGKFNWEILSGHLLPFSILYFFWLIIFYIFGLYDLGAIRIRVVLYPKIFGAILCGLGVGMVFFYLVPLFGIAPKTNLLLNVLIFGVLFLIWRKLFGFLFSSRFFNNVAILGRDSQKIEALAKEIAARPYLGYRLTATFNDGRNLLAKIREKKINALIVAEDFETDFDLLENLYQCLEARIIFLDWSQAYELFCEKIPTTFLQKKWFLENLREGERKFYDKTKRGQDLILATILLIITSPLWLFITLLIKLGDGGPVIYRQERIGKDKKPFSLFKFRSMDVEAESKTGPVWAKEQDPRVTRVGRWLRRIHFDELPQMINVLKGDISLVGPRPERPEFVEKLEKEIPHYHVRHLIKPGFTGWAQIKFRYGRSIMDSQEKFQYDLYYLKNRSLILDLGILLKTFQLFLKKNDE</sequence>
<dbReference type="PANTHER" id="PTHR30576:SF0">
    <property type="entry name" value="UNDECAPRENYL-PHOSPHATE N-ACETYLGALACTOSAMINYL 1-PHOSPHATE TRANSFERASE-RELATED"/>
    <property type="match status" value="1"/>
</dbReference>
<evidence type="ECO:0000256" key="7">
    <source>
        <dbReference type="SAM" id="Phobius"/>
    </source>
</evidence>
<accession>A0A1F6TMJ1</accession>
<evidence type="ECO:0000256" key="3">
    <source>
        <dbReference type="ARBA" id="ARBA00022679"/>
    </source>
</evidence>
<feature type="transmembrane region" description="Helical" evidence="7">
    <location>
        <begin position="109"/>
        <end position="127"/>
    </location>
</feature>
<feature type="transmembrane region" description="Helical" evidence="7">
    <location>
        <begin position="80"/>
        <end position="103"/>
    </location>
</feature>
<feature type="domain" description="Bacterial sugar transferase" evidence="8">
    <location>
        <begin position="254"/>
        <end position="437"/>
    </location>
</feature>
<comment type="subcellular location">
    <subcellularLocation>
        <location evidence="1">Membrane</location>
        <topology evidence="1">Multi-pass membrane protein</topology>
    </subcellularLocation>
</comment>
<keyword evidence="6 7" id="KW-0472">Membrane</keyword>
<feature type="transmembrane region" description="Helical" evidence="7">
    <location>
        <begin position="12"/>
        <end position="33"/>
    </location>
</feature>
<evidence type="ECO:0000256" key="6">
    <source>
        <dbReference type="ARBA" id="ARBA00023136"/>
    </source>
</evidence>
<protein>
    <recommendedName>
        <fullName evidence="8">Bacterial sugar transferase domain-containing protein</fullName>
    </recommendedName>
</protein>
<dbReference type="Proteomes" id="UP000176484">
    <property type="component" value="Unassembled WGS sequence"/>
</dbReference>
<keyword evidence="4 7" id="KW-0812">Transmembrane</keyword>
<organism evidence="9 10">
    <name type="scientific">Candidatus Nomurabacteria bacterium GWB1_40_6</name>
    <dbReference type="NCBI Taxonomy" id="1801727"/>
    <lineage>
        <taxon>Bacteria</taxon>
        <taxon>Candidatus Nomuraibacteriota</taxon>
    </lineage>
</organism>
<dbReference type="AlphaFoldDB" id="A0A1F6TMJ1"/>
<feature type="transmembrane region" description="Helical" evidence="7">
    <location>
        <begin position="259"/>
        <end position="280"/>
    </location>
</feature>
<evidence type="ECO:0000256" key="1">
    <source>
        <dbReference type="ARBA" id="ARBA00004141"/>
    </source>
</evidence>
<gene>
    <name evidence="9" type="ORF">A2121_01885</name>
</gene>
<dbReference type="InterPro" id="IPR017475">
    <property type="entry name" value="EPS_sugar_tfrase"/>
</dbReference>
<evidence type="ECO:0000256" key="2">
    <source>
        <dbReference type="ARBA" id="ARBA00006464"/>
    </source>
</evidence>
<keyword evidence="5 7" id="KW-1133">Transmembrane helix</keyword>
<dbReference type="EMBL" id="MFTD01000023">
    <property type="protein sequence ID" value="OGI46353.1"/>
    <property type="molecule type" value="Genomic_DNA"/>
</dbReference>
<dbReference type="GO" id="GO:0016780">
    <property type="term" value="F:phosphotransferase activity, for other substituted phosphate groups"/>
    <property type="evidence" value="ECO:0007669"/>
    <property type="project" value="TreeGrafter"/>
</dbReference>
<evidence type="ECO:0000313" key="10">
    <source>
        <dbReference type="Proteomes" id="UP000176484"/>
    </source>
</evidence>
<dbReference type="NCBIfam" id="TIGR03025">
    <property type="entry name" value="EPS_sugtrans"/>
    <property type="match status" value="1"/>
</dbReference>
<dbReference type="Pfam" id="PF02397">
    <property type="entry name" value="Bac_transf"/>
    <property type="match status" value="1"/>
</dbReference>
<evidence type="ECO:0000313" key="9">
    <source>
        <dbReference type="EMBL" id="OGI46353.1"/>
    </source>
</evidence>
<evidence type="ECO:0000259" key="8">
    <source>
        <dbReference type="Pfam" id="PF02397"/>
    </source>
</evidence>
<evidence type="ECO:0000256" key="4">
    <source>
        <dbReference type="ARBA" id="ARBA00022692"/>
    </source>
</evidence>
<comment type="caution">
    <text evidence="9">The sequence shown here is derived from an EMBL/GenBank/DDBJ whole genome shotgun (WGS) entry which is preliminary data.</text>
</comment>
<keyword evidence="3" id="KW-0808">Transferase</keyword>
<reference evidence="9 10" key="1">
    <citation type="journal article" date="2016" name="Nat. Commun.">
        <title>Thousands of microbial genomes shed light on interconnected biogeochemical processes in an aquifer system.</title>
        <authorList>
            <person name="Anantharaman K."/>
            <person name="Brown C.T."/>
            <person name="Hug L.A."/>
            <person name="Sharon I."/>
            <person name="Castelle C.J."/>
            <person name="Probst A.J."/>
            <person name="Thomas B.C."/>
            <person name="Singh A."/>
            <person name="Wilkins M.J."/>
            <person name="Karaoz U."/>
            <person name="Brodie E.L."/>
            <person name="Williams K.H."/>
            <person name="Hubbard S.S."/>
            <person name="Banfield J.F."/>
        </authorList>
    </citation>
    <scope>NUCLEOTIDE SEQUENCE [LARGE SCALE GENOMIC DNA]</scope>
</reference>
<comment type="similarity">
    <text evidence="2">Belongs to the bacterial sugar transferase family.</text>
</comment>
<dbReference type="PANTHER" id="PTHR30576">
    <property type="entry name" value="COLANIC BIOSYNTHESIS UDP-GLUCOSE LIPID CARRIER TRANSFERASE"/>
    <property type="match status" value="1"/>
</dbReference>
<feature type="transmembrane region" description="Helical" evidence="7">
    <location>
        <begin position="45"/>
        <end position="68"/>
    </location>
</feature>
<name>A0A1F6TMJ1_9BACT</name>